<reference evidence="2 3" key="1">
    <citation type="submission" date="2019-12" db="EMBL/GenBank/DDBJ databases">
        <title>Nocardia sp. nov. ET3-3 isolated from soil.</title>
        <authorList>
            <person name="Kanchanasin P."/>
            <person name="Tanasupawat S."/>
            <person name="Yuki M."/>
            <person name="Kudo T."/>
        </authorList>
    </citation>
    <scope>NUCLEOTIDE SEQUENCE [LARGE SCALE GENOMIC DNA]</scope>
    <source>
        <strain evidence="2 3">ET3-3</strain>
    </source>
</reference>
<name>A0A7K1UQQ4_9NOCA</name>
<dbReference type="EMBL" id="WRPP01000001">
    <property type="protein sequence ID" value="MVU76683.1"/>
    <property type="molecule type" value="Genomic_DNA"/>
</dbReference>
<evidence type="ECO:0000313" key="2">
    <source>
        <dbReference type="EMBL" id="MVU76683.1"/>
    </source>
</evidence>
<proteinExistence type="predicted"/>
<organism evidence="2 3">
    <name type="scientific">Nocardia terrae</name>
    <dbReference type="NCBI Taxonomy" id="2675851"/>
    <lineage>
        <taxon>Bacteria</taxon>
        <taxon>Bacillati</taxon>
        <taxon>Actinomycetota</taxon>
        <taxon>Actinomycetes</taxon>
        <taxon>Mycobacteriales</taxon>
        <taxon>Nocardiaceae</taxon>
        <taxon>Nocardia</taxon>
    </lineage>
</organism>
<accession>A0A7K1UQQ4</accession>
<comment type="caution">
    <text evidence="2">The sequence shown here is derived from an EMBL/GenBank/DDBJ whole genome shotgun (WGS) entry which is preliminary data.</text>
</comment>
<protein>
    <submittedName>
        <fullName evidence="2">Uncharacterized protein</fullName>
    </submittedName>
</protein>
<dbReference type="RefSeq" id="WP_157355415.1">
    <property type="nucleotide sequence ID" value="NZ_WRPP01000001.1"/>
</dbReference>
<feature type="region of interest" description="Disordered" evidence="1">
    <location>
        <begin position="1"/>
        <end position="98"/>
    </location>
</feature>
<dbReference type="AlphaFoldDB" id="A0A7K1UQQ4"/>
<keyword evidence="3" id="KW-1185">Reference proteome</keyword>
<evidence type="ECO:0000313" key="3">
    <source>
        <dbReference type="Proteomes" id="UP000466794"/>
    </source>
</evidence>
<feature type="compositionally biased region" description="Basic and acidic residues" evidence="1">
    <location>
        <begin position="55"/>
        <end position="77"/>
    </location>
</feature>
<sequence length="98" mass="11054">MKIAMPQRGTTTRGIGSRGPRRKPNRFLPPNPRDEGLGAMRAAMRRHVELSAGRPVEDAEKPDDAATDTRDASDNRDAYTSSGREYYVYRPRAEYSTR</sequence>
<evidence type="ECO:0000256" key="1">
    <source>
        <dbReference type="SAM" id="MobiDB-lite"/>
    </source>
</evidence>
<gene>
    <name evidence="2" type="ORF">GPX89_05415</name>
</gene>
<dbReference type="Proteomes" id="UP000466794">
    <property type="component" value="Unassembled WGS sequence"/>
</dbReference>